<gene>
    <name evidence="1" type="ORF">GWI33_002441</name>
</gene>
<proteinExistence type="predicted"/>
<keyword evidence="2" id="KW-1185">Reference proteome</keyword>
<dbReference type="Proteomes" id="UP000625711">
    <property type="component" value="Unassembled WGS sequence"/>
</dbReference>
<organism evidence="1 2">
    <name type="scientific">Rhynchophorus ferrugineus</name>
    <name type="common">Red palm weevil</name>
    <name type="synonym">Curculio ferrugineus</name>
    <dbReference type="NCBI Taxonomy" id="354439"/>
    <lineage>
        <taxon>Eukaryota</taxon>
        <taxon>Metazoa</taxon>
        <taxon>Ecdysozoa</taxon>
        <taxon>Arthropoda</taxon>
        <taxon>Hexapoda</taxon>
        <taxon>Insecta</taxon>
        <taxon>Pterygota</taxon>
        <taxon>Neoptera</taxon>
        <taxon>Endopterygota</taxon>
        <taxon>Coleoptera</taxon>
        <taxon>Polyphaga</taxon>
        <taxon>Cucujiformia</taxon>
        <taxon>Curculionidae</taxon>
        <taxon>Dryophthorinae</taxon>
        <taxon>Rhynchophorus</taxon>
    </lineage>
</organism>
<protein>
    <submittedName>
        <fullName evidence="1">Uncharacterized protein</fullName>
    </submittedName>
</protein>
<dbReference type="AlphaFoldDB" id="A0A834IV81"/>
<dbReference type="EMBL" id="JAACXV010000016">
    <property type="protein sequence ID" value="KAF7287059.1"/>
    <property type="molecule type" value="Genomic_DNA"/>
</dbReference>
<reference evidence="1" key="1">
    <citation type="submission" date="2020-08" db="EMBL/GenBank/DDBJ databases">
        <title>Genome sequencing and assembly of the red palm weevil Rhynchophorus ferrugineus.</title>
        <authorList>
            <person name="Dias G.B."/>
            <person name="Bergman C.M."/>
            <person name="Manee M."/>
        </authorList>
    </citation>
    <scope>NUCLEOTIDE SEQUENCE</scope>
    <source>
        <strain evidence="1">AA-2017</strain>
        <tissue evidence="1">Whole larva</tissue>
    </source>
</reference>
<evidence type="ECO:0000313" key="1">
    <source>
        <dbReference type="EMBL" id="KAF7287059.1"/>
    </source>
</evidence>
<evidence type="ECO:0000313" key="2">
    <source>
        <dbReference type="Proteomes" id="UP000625711"/>
    </source>
</evidence>
<accession>A0A834IV81</accession>
<comment type="caution">
    <text evidence="1">The sequence shown here is derived from an EMBL/GenBank/DDBJ whole genome shotgun (WGS) entry which is preliminary data.</text>
</comment>
<name>A0A834IV81_RHYFE</name>
<sequence>MLARRDGVGERPSTLPPSYACAIGGAALDVTSRPTGSPLVARRWLHPASSPLQRGSVYSRRDTVAKQQSVWIFHMKVDTIARSKTTKPLFLFFPKFFSSTFR</sequence>